<dbReference type="KEGG" id="fki:FK004_03030"/>
<dbReference type="PROSITE" id="PS51257">
    <property type="entry name" value="PROKAR_LIPOPROTEIN"/>
    <property type="match status" value="1"/>
</dbReference>
<reference evidence="2 3" key="1">
    <citation type="submission" date="2017-04" db="EMBL/GenBank/DDBJ databases">
        <title>Complete genome sequence of Flavobacterium kingsejong AJ004.</title>
        <authorList>
            <person name="Lee P.C."/>
        </authorList>
    </citation>
    <scope>NUCLEOTIDE SEQUENCE [LARGE SCALE GENOMIC DNA]</scope>
    <source>
        <strain evidence="2 3">AJ004</strain>
    </source>
</reference>
<dbReference type="EMBL" id="CP020919">
    <property type="protein sequence ID" value="AWG24270.1"/>
    <property type="molecule type" value="Genomic_DNA"/>
</dbReference>
<feature type="chain" id="PRO_5015483831" evidence="1">
    <location>
        <begin position="26"/>
        <end position="234"/>
    </location>
</feature>
<evidence type="ECO:0000313" key="3">
    <source>
        <dbReference type="Proteomes" id="UP000244677"/>
    </source>
</evidence>
<dbReference type="AlphaFoldDB" id="A0A2S1LKH2"/>
<dbReference type="RefSeq" id="WP_108735921.1">
    <property type="nucleotide sequence ID" value="NZ_CP020919.1"/>
</dbReference>
<accession>A0A2S1LKH2</accession>
<evidence type="ECO:0000313" key="2">
    <source>
        <dbReference type="EMBL" id="AWG24270.1"/>
    </source>
</evidence>
<organism evidence="2 3">
    <name type="scientific">Flavobacterium kingsejongi</name>
    <dbReference type="NCBI Taxonomy" id="1678728"/>
    <lineage>
        <taxon>Bacteria</taxon>
        <taxon>Pseudomonadati</taxon>
        <taxon>Bacteroidota</taxon>
        <taxon>Flavobacteriia</taxon>
        <taxon>Flavobacteriales</taxon>
        <taxon>Flavobacteriaceae</taxon>
        <taxon>Flavobacterium</taxon>
    </lineage>
</organism>
<gene>
    <name evidence="2" type="ORF">FK004_03030</name>
</gene>
<evidence type="ECO:0000256" key="1">
    <source>
        <dbReference type="SAM" id="SignalP"/>
    </source>
</evidence>
<name>A0A2S1LKH2_9FLAO</name>
<sequence length="234" mass="25511">MKKFQKVAFSLLGAGLFTIVLYSCSGDDQTATKTEQAVVETEQAARGAKENEHLKKLGLAIAQDEDFIKLYKNLEYFSEFKSDRALKNELLKKEKLDEAEKNILAKAIGFESAEAAFKFETENFTYVKALTKRYDLVVIDQPDLQFVFDTALENTTTGRTCEEKLGSCKLGSWSIWIIEDAGCAAAGMAVGAASAWCGGCLGGVVASACLTAATLHLSSMLDTCADNYDDCKDK</sequence>
<feature type="signal peptide" evidence="1">
    <location>
        <begin position="1"/>
        <end position="25"/>
    </location>
</feature>
<keyword evidence="1" id="KW-0732">Signal</keyword>
<keyword evidence="3" id="KW-1185">Reference proteome</keyword>
<dbReference type="Proteomes" id="UP000244677">
    <property type="component" value="Chromosome"/>
</dbReference>
<protein>
    <submittedName>
        <fullName evidence="2">Uncharacterized protein</fullName>
    </submittedName>
</protein>
<proteinExistence type="predicted"/>